<accession>I0Z9U9</accession>
<comment type="function">
    <text evidence="10">Acts as a component of the essential kinetochore-associated NDC80 complex, which is required for chromosome segregation and spindle checkpoint activity.</text>
</comment>
<keyword evidence="5 10" id="KW-0995">Kinetochore</keyword>
<dbReference type="OrthoDB" id="49185at2759"/>
<dbReference type="RefSeq" id="XP_005651962.1">
    <property type="nucleotide sequence ID" value="XM_005651905.1"/>
</dbReference>
<evidence type="ECO:0000256" key="8">
    <source>
        <dbReference type="ARBA" id="ARBA00023306"/>
    </source>
</evidence>
<evidence type="ECO:0000256" key="6">
    <source>
        <dbReference type="ARBA" id="ARBA00023054"/>
    </source>
</evidence>
<evidence type="ECO:0000313" key="12">
    <source>
        <dbReference type="Proteomes" id="UP000007264"/>
    </source>
</evidence>
<keyword evidence="6" id="KW-0175">Coiled coil</keyword>
<reference evidence="11 12" key="1">
    <citation type="journal article" date="2012" name="Genome Biol.">
        <title>The genome of the polar eukaryotic microalga coccomyxa subellipsoidea reveals traits of cold adaptation.</title>
        <authorList>
            <person name="Blanc G."/>
            <person name="Agarkova I."/>
            <person name="Grimwood J."/>
            <person name="Kuo A."/>
            <person name="Brueggeman A."/>
            <person name="Dunigan D."/>
            <person name="Gurnon J."/>
            <person name="Ladunga I."/>
            <person name="Lindquist E."/>
            <person name="Lucas S."/>
            <person name="Pangilinan J."/>
            <person name="Proschold T."/>
            <person name="Salamov A."/>
            <person name="Schmutz J."/>
            <person name="Weeks D."/>
            <person name="Yamada T."/>
            <person name="Claverie J.M."/>
            <person name="Grigoriev I."/>
            <person name="Van Etten J."/>
            <person name="Lomsadze A."/>
            <person name="Borodovsky M."/>
        </authorList>
    </citation>
    <scope>NUCLEOTIDE SEQUENCE [LARGE SCALE GENOMIC DNA]</scope>
    <source>
        <strain evidence="11 12">C-169</strain>
    </source>
</reference>
<comment type="subunit">
    <text evidence="10">Component of the NDC80 complex.</text>
</comment>
<dbReference type="AlphaFoldDB" id="I0Z9U9"/>
<dbReference type="EMBL" id="AGSI01000001">
    <property type="protein sequence ID" value="EIE27418.1"/>
    <property type="molecule type" value="Genomic_DNA"/>
</dbReference>
<dbReference type="GO" id="GO:0005634">
    <property type="term" value="C:nucleus"/>
    <property type="evidence" value="ECO:0007669"/>
    <property type="project" value="UniProtKB-SubCell"/>
</dbReference>
<comment type="similarity">
    <text evidence="1 10">Belongs to the SPC24 family.</text>
</comment>
<dbReference type="Proteomes" id="UP000007264">
    <property type="component" value="Unassembled WGS sequence"/>
</dbReference>
<evidence type="ECO:0000256" key="5">
    <source>
        <dbReference type="ARBA" id="ARBA00022838"/>
    </source>
</evidence>
<keyword evidence="2 10" id="KW-0158">Chromosome</keyword>
<dbReference type="eggNOG" id="ENOG502SFDP">
    <property type="taxonomic scope" value="Eukaryota"/>
</dbReference>
<dbReference type="GO" id="GO:0008017">
    <property type="term" value="F:microtubule binding"/>
    <property type="evidence" value="ECO:0007669"/>
    <property type="project" value="TreeGrafter"/>
</dbReference>
<comment type="caution">
    <text evidence="11">The sequence shown here is derived from an EMBL/GenBank/DDBJ whole genome shotgun (WGS) entry which is preliminary data.</text>
</comment>
<evidence type="ECO:0000256" key="7">
    <source>
        <dbReference type="ARBA" id="ARBA00023242"/>
    </source>
</evidence>
<dbReference type="PANTHER" id="PTHR22142:SF2">
    <property type="entry name" value="KINETOCHORE PROTEIN SPC24"/>
    <property type="match status" value="1"/>
</dbReference>
<dbReference type="Pfam" id="PF08286">
    <property type="entry name" value="Spc24"/>
    <property type="match status" value="1"/>
</dbReference>
<proteinExistence type="inferred from homology"/>
<dbReference type="Gene3D" id="3.30.160.570">
    <property type="entry name" value="Ncd80 complex, Spc24 subunit"/>
    <property type="match status" value="1"/>
</dbReference>
<evidence type="ECO:0000256" key="10">
    <source>
        <dbReference type="RuleBase" id="RU368011"/>
    </source>
</evidence>
<dbReference type="GeneID" id="17045433"/>
<evidence type="ECO:0000256" key="9">
    <source>
        <dbReference type="ARBA" id="ARBA00023328"/>
    </source>
</evidence>
<comment type="subcellular location">
    <subcellularLocation>
        <location evidence="10">Nucleus</location>
    </subcellularLocation>
    <subcellularLocation>
        <location evidence="10">Chromosome</location>
        <location evidence="10">Centromere</location>
        <location evidence="10">Kinetochore</location>
    </subcellularLocation>
</comment>
<protein>
    <recommendedName>
        <fullName evidence="10">Kinetochore protein Spc24</fullName>
    </recommendedName>
</protein>
<name>I0Z9U9_COCSC</name>
<keyword evidence="8 10" id="KW-0131">Cell cycle</keyword>
<keyword evidence="4 10" id="KW-0498">Mitosis</keyword>
<dbReference type="GO" id="GO:0007059">
    <property type="term" value="P:chromosome segregation"/>
    <property type="evidence" value="ECO:0007669"/>
    <property type="project" value="TreeGrafter"/>
</dbReference>
<dbReference type="GO" id="GO:0031262">
    <property type="term" value="C:Ndc80 complex"/>
    <property type="evidence" value="ECO:0007669"/>
    <property type="project" value="TreeGrafter"/>
</dbReference>
<gene>
    <name evidence="11" type="ORF">COCSUDRAFT_64220</name>
</gene>
<evidence type="ECO:0000256" key="4">
    <source>
        <dbReference type="ARBA" id="ARBA00022776"/>
    </source>
</evidence>
<keyword evidence="7 10" id="KW-0539">Nucleus</keyword>
<keyword evidence="12" id="KW-1185">Reference proteome</keyword>
<dbReference type="GO" id="GO:0051301">
    <property type="term" value="P:cell division"/>
    <property type="evidence" value="ECO:0007669"/>
    <property type="project" value="UniProtKB-UniRule"/>
</dbReference>
<dbReference type="PANTHER" id="PTHR22142">
    <property type="match status" value="1"/>
</dbReference>
<sequence length="200" mass="22883">MATAVQERFREHVNVVDALRANYSSRDDLNRVSAIQQLEAELSELCSRRETNVQAVVKELCRETEAVEAVLNEASPPSAHAGRMKELLSARTSTHSAVEQLNKEKRFLQDQQTSLQQQATEVQLRSERVEELVTETEPRTRHELSLYVHITNISWHLQNNHNRISGKVHRPATKDIRHIDIDPSDKSQFDVVNSIWDTLG</sequence>
<dbReference type="InterPro" id="IPR013252">
    <property type="entry name" value="Ndc80_Spc24"/>
</dbReference>
<keyword evidence="3 10" id="KW-0132">Cell division</keyword>
<dbReference type="KEGG" id="csl:COCSUDRAFT_64220"/>
<organism evidence="11 12">
    <name type="scientific">Coccomyxa subellipsoidea (strain C-169)</name>
    <name type="common">Green microalga</name>
    <dbReference type="NCBI Taxonomy" id="574566"/>
    <lineage>
        <taxon>Eukaryota</taxon>
        <taxon>Viridiplantae</taxon>
        <taxon>Chlorophyta</taxon>
        <taxon>core chlorophytes</taxon>
        <taxon>Trebouxiophyceae</taxon>
        <taxon>Trebouxiophyceae incertae sedis</taxon>
        <taxon>Coccomyxaceae</taxon>
        <taxon>Coccomyxa</taxon>
        <taxon>Coccomyxa subellipsoidea</taxon>
    </lineage>
</organism>
<evidence type="ECO:0000256" key="1">
    <source>
        <dbReference type="ARBA" id="ARBA00007804"/>
    </source>
</evidence>
<evidence type="ECO:0000256" key="3">
    <source>
        <dbReference type="ARBA" id="ARBA00022618"/>
    </source>
</evidence>
<evidence type="ECO:0000256" key="2">
    <source>
        <dbReference type="ARBA" id="ARBA00022454"/>
    </source>
</evidence>
<keyword evidence="9 10" id="KW-0137">Centromere</keyword>
<evidence type="ECO:0000313" key="11">
    <source>
        <dbReference type="EMBL" id="EIE27418.1"/>
    </source>
</evidence>